<dbReference type="Gene3D" id="1.10.101.10">
    <property type="entry name" value="PGBD-like superfamily/PGBD"/>
    <property type="match status" value="1"/>
</dbReference>
<dbReference type="EC" id="3.5.1.28" evidence="3"/>
<feature type="signal peptide" evidence="6">
    <location>
        <begin position="1"/>
        <end position="23"/>
    </location>
</feature>
<dbReference type="PANTHER" id="PTHR30417">
    <property type="entry name" value="N-ACETYLMURAMOYL-L-ALANINE AMIDASE AMID"/>
    <property type="match status" value="1"/>
</dbReference>
<keyword evidence="5" id="KW-0961">Cell wall biogenesis/degradation</keyword>
<dbReference type="GO" id="GO:0019867">
    <property type="term" value="C:outer membrane"/>
    <property type="evidence" value="ECO:0007669"/>
    <property type="project" value="TreeGrafter"/>
</dbReference>
<evidence type="ECO:0000256" key="1">
    <source>
        <dbReference type="ARBA" id="ARBA00001561"/>
    </source>
</evidence>
<dbReference type="GO" id="GO:0009254">
    <property type="term" value="P:peptidoglycan turnover"/>
    <property type="evidence" value="ECO:0007669"/>
    <property type="project" value="TreeGrafter"/>
</dbReference>
<dbReference type="InterPro" id="IPR036365">
    <property type="entry name" value="PGBD-like_sf"/>
</dbReference>
<dbReference type="AlphaFoldDB" id="A0A423Q5V0"/>
<dbReference type="SUPFAM" id="SSF47090">
    <property type="entry name" value="PGBD-like"/>
    <property type="match status" value="1"/>
</dbReference>
<dbReference type="GO" id="GO:0071555">
    <property type="term" value="P:cell wall organization"/>
    <property type="evidence" value="ECO:0007669"/>
    <property type="project" value="UniProtKB-KW"/>
</dbReference>
<sequence>MMIQRHLCRWAVLAAALVLAGCAAPDTLHERPGYWADQSTAARAYNERVRFLVLHYTGGDEARAVQVLTGPAVSSHYLVAPAPPERGGAPIVRQLVPERARAWHAGTSSWADRSHINDSSIGIEIVNRGRYESPRGQVWAGYGAAQIDALIVLLRDLVSRYDIQPQNVLGHADVSPGRKIDPGPAFPWQRLHEAGIGAWPDPGRVATYRARFRQRMPDMRTIQRALARYGYDLPVTGERDQRTHAVLTSFQMHFRPARYDGRPDPETLARLWALNAEYR</sequence>
<accession>A0A423Q5V0</accession>
<gene>
    <name evidence="8" type="ORF">SAHL_03080</name>
</gene>
<evidence type="ECO:0000256" key="5">
    <source>
        <dbReference type="ARBA" id="ARBA00023316"/>
    </source>
</evidence>
<dbReference type="InterPro" id="IPR002477">
    <property type="entry name" value="Peptidoglycan-bd-like"/>
</dbReference>
<dbReference type="CDD" id="cd06583">
    <property type="entry name" value="PGRP"/>
    <property type="match status" value="1"/>
</dbReference>
<feature type="domain" description="N-acetylmuramoyl-L-alanine amidase" evidence="7">
    <location>
        <begin position="37"/>
        <end position="183"/>
    </location>
</feature>
<dbReference type="Proteomes" id="UP000285123">
    <property type="component" value="Unassembled WGS sequence"/>
</dbReference>
<protein>
    <recommendedName>
        <fullName evidence="3">N-acetylmuramoyl-L-alanine amidase</fullName>
        <ecNumber evidence="3">3.5.1.28</ecNumber>
    </recommendedName>
</protein>
<keyword evidence="4" id="KW-0378">Hydrolase</keyword>
<dbReference type="InterPro" id="IPR002502">
    <property type="entry name" value="Amidase_domain"/>
</dbReference>
<dbReference type="EMBL" id="AYKF01000046">
    <property type="protein sequence ID" value="ROO34896.1"/>
    <property type="molecule type" value="Genomic_DNA"/>
</dbReference>
<evidence type="ECO:0000313" key="8">
    <source>
        <dbReference type="EMBL" id="ROO34896.1"/>
    </source>
</evidence>
<evidence type="ECO:0000256" key="4">
    <source>
        <dbReference type="ARBA" id="ARBA00022801"/>
    </source>
</evidence>
<reference evidence="8 9" key="1">
    <citation type="submission" date="2013-10" db="EMBL/GenBank/DDBJ databases">
        <title>Salinisphaera halophila YIM 95161 Genome Sequencing.</title>
        <authorList>
            <person name="Lai Q."/>
            <person name="Li C."/>
            <person name="Shao Z."/>
        </authorList>
    </citation>
    <scope>NUCLEOTIDE SEQUENCE [LARGE SCALE GENOMIC DNA]</scope>
    <source>
        <strain evidence="8 9">YIM 95161</strain>
    </source>
</reference>
<proteinExistence type="inferred from homology"/>
<comment type="similarity">
    <text evidence="2">Belongs to the N-acetylmuramoyl-L-alanine amidase 2 family.</text>
</comment>
<dbReference type="PANTHER" id="PTHR30417:SF1">
    <property type="entry name" value="N-ACETYLMURAMOYL-L-ALANINE AMIDASE AMID"/>
    <property type="match status" value="1"/>
</dbReference>
<evidence type="ECO:0000256" key="3">
    <source>
        <dbReference type="ARBA" id="ARBA00011901"/>
    </source>
</evidence>
<evidence type="ECO:0000313" key="9">
    <source>
        <dbReference type="Proteomes" id="UP000285123"/>
    </source>
</evidence>
<dbReference type="GO" id="GO:0009253">
    <property type="term" value="P:peptidoglycan catabolic process"/>
    <property type="evidence" value="ECO:0007669"/>
    <property type="project" value="InterPro"/>
</dbReference>
<dbReference type="InterPro" id="IPR051206">
    <property type="entry name" value="NAMLAA_amidase_2"/>
</dbReference>
<feature type="chain" id="PRO_5019387288" description="N-acetylmuramoyl-L-alanine amidase" evidence="6">
    <location>
        <begin position="24"/>
        <end position="279"/>
    </location>
</feature>
<comment type="caution">
    <text evidence="8">The sequence shown here is derived from an EMBL/GenBank/DDBJ whole genome shotgun (WGS) entry which is preliminary data.</text>
</comment>
<comment type="catalytic activity">
    <reaction evidence="1">
        <text>Hydrolyzes the link between N-acetylmuramoyl residues and L-amino acid residues in certain cell-wall glycopeptides.</text>
        <dbReference type="EC" id="3.5.1.28"/>
    </reaction>
</comment>
<evidence type="ECO:0000256" key="6">
    <source>
        <dbReference type="SAM" id="SignalP"/>
    </source>
</evidence>
<evidence type="ECO:0000256" key="2">
    <source>
        <dbReference type="ARBA" id="ARBA00007553"/>
    </source>
</evidence>
<keyword evidence="6" id="KW-0732">Signal</keyword>
<dbReference type="GO" id="GO:0008745">
    <property type="term" value="F:N-acetylmuramoyl-L-alanine amidase activity"/>
    <property type="evidence" value="ECO:0007669"/>
    <property type="project" value="UniProtKB-EC"/>
</dbReference>
<dbReference type="PROSITE" id="PS51257">
    <property type="entry name" value="PROKAR_LIPOPROTEIN"/>
    <property type="match status" value="1"/>
</dbReference>
<dbReference type="SUPFAM" id="SSF55846">
    <property type="entry name" value="N-acetylmuramoyl-L-alanine amidase-like"/>
    <property type="match status" value="1"/>
</dbReference>
<dbReference type="Pfam" id="PF01510">
    <property type="entry name" value="Amidase_2"/>
    <property type="match status" value="1"/>
</dbReference>
<dbReference type="Pfam" id="PF01471">
    <property type="entry name" value="PG_binding_1"/>
    <property type="match status" value="1"/>
</dbReference>
<dbReference type="InterPro" id="IPR036366">
    <property type="entry name" value="PGBDSf"/>
</dbReference>
<evidence type="ECO:0000259" key="7">
    <source>
        <dbReference type="SMART" id="SM00644"/>
    </source>
</evidence>
<dbReference type="SMART" id="SM00644">
    <property type="entry name" value="Ami_2"/>
    <property type="match status" value="1"/>
</dbReference>
<dbReference type="Gene3D" id="3.40.80.10">
    <property type="entry name" value="Peptidoglycan recognition protein-like"/>
    <property type="match status" value="1"/>
</dbReference>
<organism evidence="8 9">
    <name type="scientific">Salinisphaera orenii YIM 95161</name>
    <dbReference type="NCBI Taxonomy" id="1051139"/>
    <lineage>
        <taxon>Bacteria</taxon>
        <taxon>Pseudomonadati</taxon>
        <taxon>Pseudomonadota</taxon>
        <taxon>Gammaproteobacteria</taxon>
        <taxon>Salinisphaerales</taxon>
        <taxon>Salinisphaeraceae</taxon>
        <taxon>Salinisphaera</taxon>
    </lineage>
</organism>
<dbReference type="FunFam" id="3.40.80.10:FF:000003">
    <property type="entry name" value="N-acetylmuramoyl-L-alanine amidase"/>
    <property type="match status" value="1"/>
</dbReference>
<dbReference type="InterPro" id="IPR036505">
    <property type="entry name" value="Amidase/PGRP_sf"/>
</dbReference>
<name>A0A423Q5V0_9GAMM</name>